<keyword evidence="1" id="KW-0812">Transmembrane</keyword>
<dbReference type="Gene3D" id="1.25.40.10">
    <property type="entry name" value="Tetratricopeptide repeat domain"/>
    <property type="match status" value="1"/>
</dbReference>
<evidence type="ECO:0000256" key="1">
    <source>
        <dbReference type="SAM" id="Phobius"/>
    </source>
</evidence>
<keyword evidence="3" id="KW-1185">Reference proteome</keyword>
<evidence type="ECO:0008006" key="4">
    <source>
        <dbReference type="Google" id="ProtNLM"/>
    </source>
</evidence>
<reference evidence="2 3" key="1">
    <citation type="submission" date="2023-12" db="EMBL/GenBank/DDBJ databases">
        <title>Novel species of the genus Arcicella isolated from rivers.</title>
        <authorList>
            <person name="Lu H."/>
        </authorList>
    </citation>
    <scope>NUCLEOTIDE SEQUENCE [LARGE SCALE GENOMIC DNA]</scope>
    <source>
        <strain evidence="2 3">LMG 21963</strain>
    </source>
</reference>
<proteinExistence type="predicted"/>
<dbReference type="RefSeq" id="WP_323252308.1">
    <property type="nucleotide sequence ID" value="NZ_JAYFUL010000044.1"/>
</dbReference>
<dbReference type="EMBL" id="JAYFUL010000044">
    <property type="protein sequence ID" value="MEA5260101.1"/>
    <property type="molecule type" value="Genomic_DNA"/>
</dbReference>
<evidence type="ECO:0000313" key="2">
    <source>
        <dbReference type="EMBL" id="MEA5260101.1"/>
    </source>
</evidence>
<dbReference type="InterPro" id="IPR011990">
    <property type="entry name" value="TPR-like_helical_dom_sf"/>
</dbReference>
<keyword evidence="1" id="KW-0472">Membrane</keyword>
<feature type="transmembrane region" description="Helical" evidence="1">
    <location>
        <begin position="70"/>
        <end position="93"/>
    </location>
</feature>
<name>A0ABU5QSM4_9BACT</name>
<keyword evidence="1" id="KW-1133">Transmembrane helix</keyword>
<protein>
    <recommendedName>
        <fullName evidence="4">Tetratricopeptide repeat protein</fullName>
    </recommendedName>
</protein>
<dbReference type="Proteomes" id="UP001304671">
    <property type="component" value="Unassembled WGS sequence"/>
</dbReference>
<accession>A0ABU5QSM4</accession>
<dbReference type="SUPFAM" id="SSF48452">
    <property type="entry name" value="TPR-like"/>
    <property type="match status" value="1"/>
</dbReference>
<comment type="caution">
    <text evidence="2">The sequence shown here is derived from an EMBL/GenBank/DDBJ whole genome shotgun (WGS) entry which is preliminary data.</text>
</comment>
<evidence type="ECO:0000313" key="3">
    <source>
        <dbReference type="Proteomes" id="UP001304671"/>
    </source>
</evidence>
<organism evidence="2 3">
    <name type="scientific">Arcicella aquatica</name>
    <dbReference type="NCBI Taxonomy" id="217141"/>
    <lineage>
        <taxon>Bacteria</taxon>
        <taxon>Pseudomonadati</taxon>
        <taxon>Bacteroidota</taxon>
        <taxon>Cytophagia</taxon>
        <taxon>Cytophagales</taxon>
        <taxon>Flectobacillaceae</taxon>
        <taxon>Arcicella</taxon>
    </lineage>
</organism>
<sequence length="237" mass="27034">MLERIESYFNHTLSEEERQLFEKQLATDKELADEVAFYLNTKIAARENAKEKRKLAFEELRKKLSTTRKIGFNPWTMGIAASIFIALITWVLVQNNTGNPAEIADGYIQEHFENLPVKMDGNADSLQMGVRSFNKKDYSDAKLIFDDLLVRNPDAPEILRVAGITELKLAHYAKAAEHFHELGTQTNLFANPGKFYEALSLMKIEPFDKKTVEGLLKEVVNNDLEGKEKAIEILKQL</sequence>
<gene>
    <name evidence="2" type="ORF">VB264_20050</name>
</gene>